<evidence type="ECO:0000313" key="2">
    <source>
        <dbReference type="Proteomes" id="UP001176941"/>
    </source>
</evidence>
<sequence length="99" mass="11655">MDVENRDMYTHTHTHTHLWLREPKQTFVLPQDEKENLVVTRSHQTRCFTSLSSCRASSPSFQPLHNHKELERNPCAWKVIGREDSLIPLLCFLVGDVWQ</sequence>
<accession>A0ABN8ZUG8</accession>
<dbReference type="EMBL" id="OX459942">
    <property type="protein sequence ID" value="CAI9177193.1"/>
    <property type="molecule type" value="Genomic_DNA"/>
</dbReference>
<organism evidence="1 2">
    <name type="scientific">Rangifer tarandus platyrhynchus</name>
    <name type="common">Svalbard reindeer</name>
    <dbReference type="NCBI Taxonomy" id="3082113"/>
    <lineage>
        <taxon>Eukaryota</taxon>
        <taxon>Metazoa</taxon>
        <taxon>Chordata</taxon>
        <taxon>Craniata</taxon>
        <taxon>Vertebrata</taxon>
        <taxon>Euteleostomi</taxon>
        <taxon>Mammalia</taxon>
        <taxon>Eutheria</taxon>
        <taxon>Laurasiatheria</taxon>
        <taxon>Artiodactyla</taxon>
        <taxon>Ruminantia</taxon>
        <taxon>Pecora</taxon>
        <taxon>Cervidae</taxon>
        <taxon>Odocoileinae</taxon>
        <taxon>Rangifer</taxon>
    </lineage>
</organism>
<name>A0ABN8ZUG8_RANTA</name>
<evidence type="ECO:0000313" key="1">
    <source>
        <dbReference type="EMBL" id="CAI9177193.1"/>
    </source>
</evidence>
<gene>
    <name evidence="1" type="ORF">MRATA1EN1_LOCUS26155</name>
</gene>
<proteinExistence type="predicted"/>
<dbReference type="Proteomes" id="UP001176941">
    <property type="component" value="Chromosome 6"/>
</dbReference>
<protein>
    <submittedName>
        <fullName evidence="1">Uncharacterized protein</fullName>
    </submittedName>
</protein>
<reference evidence="1" key="1">
    <citation type="submission" date="2023-04" db="EMBL/GenBank/DDBJ databases">
        <authorList>
            <consortium name="ELIXIR-Norway"/>
        </authorList>
    </citation>
    <scope>NUCLEOTIDE SEQUENCE [LARGE SCALE GENOMIC DNA]</scope>
</reference>
<keyword evidence="2" id="KW-1185">Reference proteome</keyword>